<name>A0A9P4IW87_9PEZI</name>
<organism evidence="1 2">
    <name type="scientific">Myriangium duriaei CBS 260.36</name>
    <dbReference type="NCBI Taxonomy" id="1168546"/>
    <lineage>
        <taxon>Eukaryota</taxon>
        <taxon>Fungi</taxon>
        <taxon>Dikarya</taxon>
        <taxon>Ascomycota</taxon>
        <taxon>Pezizomycotina</taxon>
        <taxon>Dothideomycetes</taxon>
        <taxon>Dothideomycetidae</taxon>
        <taxon>Myriangiales</taxon>
        <taxon>Myriangiaceae</taxon>
        <taxon>Myriangium</taxon>
    </lineage>
</organism>
<accession>A0A9P4IW87</accession>
<dbReference type="AlphaFoldDB" id="A0A9P4IW87"/>
<sequence>MFYGQSAFISSLGIMPNAACGADHSIVIPCVIEWEAWSVSPYIGREARPNDQRGCLYIVLRGCQC</sequence>
<evidence type="ECO:0000313" key="2">
    <source>
        <dbReference type="Proteomes" id="UP000799439"/>
    </source>
</evidence>
<reference evidence="1" key="1">
    <citation type="journal article" date="2020" name="Stud. Mycol.">
        <title>101 Dothideomycetes genomes: a test case for predicting lifestyles and emergence of pathogens.</title>
        <authorList>
            <person name="Haridas S."/>
            <person name="Albert R."/>
            <person name="Binder M."/>
            <person name="Bloem J."/>
            <person name="Labutti K."/>
            <person name="Salamov A."/>
            <person name="Andreopoulos B."/>
            <person name="Baker S."/>
            <person name="Barry K."/>
            <person name="Bills G."/>
            <person name="Bluhm B."/>
            <person name="Cannon C."/>
            <person name="Castanera R."/>
            <person name="Culley D."/>
            <person name="Daum C."/>
            <person name="Ezra D."/>
            <person name="Gonzalez J."/>
            <person name="Henrissat B."/>
            <person name="Kuo A."/>
            <person name="Liang C."/>
            <person name="Lipzen A."/>
            <person name="Lutzoni F."/>
            <person name="Magnuson J."/>
            <person name="Mondo S."/>
            <person name="Nolan M."/>
            <person name="Ohm R."/>
            <person name="Pangilinan J."/>
            <person name="Park H.-J."/>
            <person name="Ramirez L."/>
            <person name="Alfaro M."/>
            <person name="Sun H."/>
            <person name="Tritt A."/>
            <person name="Yoshinaga Y."/>
            <person name="Zwiers L.-H."/>
            <person name="Turgeon B."/>
            <person name="Goodwin S."/>
            <person name="Spatafora J."/>
            <person name="Crous P."/>
            <person name="Grigoriev I."/>
        </authorList>
    </citation>
    <scope>NUCLEOTIDE SEQUENCE</scope>
    <source>
        <strain evidence="1">CBS 260.36</strain>
    </source>
</reference>
<dbReference type="EMBL" id="ML996088">
    <property type="protein sequence ID" value="KAF2151087.1"/>
    <property type="molecule type" value="Genomic_DNA"/>
</dbReference>
<comment type="caution">
    <text evidence="1">The sequence shown here is derived from an EMBL/GenBank/DDBJ whole genome shotgun (WGS) entry which is preliminary data.</text>
</comment>
<gene>
    <name evidence="1" type="ORF">K461DRAFT_279859</name>
</gene>
<proteinExistence type="predicted"/>
<dbReference type="Proteomes" id="UP000799439">
    <property type="component" value="Unassembled WGS sequence"/>
</dbReference>
<keyword evidence="2" id="KW-1185">Reference proteome</keyword>
<evidence type="ECO:0000313" key="1">
    <source>
        <dbReference type="EMBL" id="KAF2151087.1"/>
    </source>
</evidence>
<protein>
    <submittedName>
        <fullName evidence="1">Uncharacterized protein</fullName>
    </submittedName>
</protein>